<feature type="transmembrane region" description="Helical" evidence="1">
    <location>
        <begin position="136"/>
        <end position="154"/>
    </location>
</feature>
<dbReference type="PANTHER" id="PTHR38434:SF1">
    <property type="entry name" value="BLL2549 PROTEIN"/>
    <property type="match status" value="1"/>
</dbReference>
<keyword evidence="3" id="KW-1185">Reference proteome</keyword>
<feature type="transmembrane region" description="Helical" evidence="1">
    <location>
        <begin position="277"/>
        <end position="294"/>
    </location>
</feature>
<dbReference type="RefSeq" id="WP_036682381.1">
    <property type="nucleotide sequence ID" value="NZ_JNVM01000010.1"/>
</dbReference>
<feature type="transmembrane region" description="Helical" evidence="1">
    <location>
        <begin position="306"/>
        <end position="324"/>
    </location>
</feature>
<feature type="transmembrane region" description="Helical" evidence="1">
    <location>
        <begin position="249"/>
        <end position="265"/>
    </location>
</feature>
<feature type="transmembrane region" description="Helical" evidence="1">
    <location>
        <begin position="190"/>
        <end position="208"/>
    </location>
</feature>
<keyword evidence="1" id="KW-0472">Membrane</keyword>
<dbReference type="PANTHER" id="PTHR38434">
    <property type="entry name" value="BLL2549 PROTEIN"/>
    <property type="match status" value="1"/>
</dbReference>
<feature type="transmembrane region" description="Helical" evidence="1">
    <location>
        <begin position="166"/>
        <end position="184"/>
    </location>
</feature>
<feature type="transmembrane region" description="Helical" evidence="1">
    <location>
        <begin position="345"/>
        <end position="370"/>
    </location>
</feature>
<evidence type="ECO:0000313" key="2">
    <source>
        <dbReference type="EMBL" id="KEQ25768.1"/>
    </source>
</evidence>
<gene>
    <name evidence="2" type="ORF">ET33_03405</name>
</gene>
<accession>A0A081P4Z5</accession>
<dbReference type="Pfam" id="PF10101">
    <property type="entry name" value="DUF2339"/>
    <property type="match status" value="1"/>
</dbReference>
<dbReference type="EMBL" id="JNVM01000010">
    <property type="protein sequence ID" value="KEQ25768.1"/>
    <property type="molecule type" value="Genomic_DNA"/>
</dbReference>
<reference evidence="2 3" key="1">
    <citation type="submission" date="2014-06" db="EMBL/GenBank/DDBJ databases">
        <title>Draft genome sequence of Paenibacillus sp. MSt1.</title>
        <authorList>
            <person name="Aw Y.K."/>
            <person name="Ong K.S."/>
            <person name="Gan H.M."/>
            <person name="Lee S.M."/>
        </authorList>
    </citation>
    <scope>NUCLEOTIDE SEQUENCE [LARGE SCALE GENOMIC DNA]</scope>
    <source>
        <strain evidence="2 3">MSt1</strain>
    </source>
</reference>
<protein>
    <recommendedName>
        <fullName evidence="4">DUF2339 domain-containing protein</fullName>
    </recommendedName>
</protein>
<feature type="transmembrane region" description="Helical" evidence="1">
    <location>
        <begin position="12"/>
        <end position="31"/>
    </location>
</feature>
<dbReference type="OrthoDB" id="2508881at2"/>
<sequence>MKERLHRLPSFWPGAVVILGVFLYGLCLTLGQGPPSGTGMLATAAGAGWVAFKWRSRLLLNVSLLGGWPALLIVGPGPDEGWMLWAGLLALNIVYFTLSLRLDWNELKFTAFAGTWLLYFVLYLKLQPDAEGWSLAYRYALLIYIFYIGALSVSIWKKRADEGTDLFLGIANAAVFGFWAFVLGERVVPIAYPMLFMGMLYVILACLIRRWLAELSTIVLMKLFGGMMLILLASLHFLKEQTLEPVTHVFLWLPTAIAMLGLGTVKRWDALRGGAAVVWLGVFGYWLFSAWNAAEARDPFGNPSPFVHGNMPAWALLAAVGFYLSAKGRFERLREDDNRMLSNGFAFLSHLAVGGGLACGTHNFFAYYGLSPRLNLQLTLSAVWGLYALLLLLWGAYRGRRPLQALGSLTLICLAVKTILFDLSGSPALDKVIAFFLFGLLSAGITYTTNLRTVQNQRPKSENDAAPPS</sequence>
<feature type="transmembrane region" description="Helical" evidence="1">
    <location>
        <begin position="215"/>
        <end position="237"/>
    </location>
</feature>
<evidence type="ECO:0000256" key="1">
    <source>
        <dbReference type="SAM" id="Phobius"/>
    </source>
</evidence>
<feature type="transmembrane region" description="Helical" evidence="1">
    <location>
        <begin position="82"/>
        <end position="100"/>
    </location>
</feature>
<organism evidence="2 3">
    <name type="scientific">Paenibacillus tyrfis</name>
    <dbReference type="NCBI Taxonomy" id="1501230"/>
    <lineage>
        <taxon>Bacteria</taxon>
        <taxon>Bacillati</taxon>
        <taxon>Bacillota</taxon>
        <taxon>Bacilli</taxon>
        <taxon>Bacillales</taxon>
        <taxon>Paenibacillaceae</taxon>
        <taxon>Paenibacillus</taxon>
    </lineage>
</organism>
<keyword evidence="1" id="KW-1133">Transmembrane helix</keyword>
<feature type="transmembrane region" description="Helical" evidence="1">
    <location>
        <begin position="59"/>
        <end position="76"/>
    </location>
</feature>
<evidence type="ECO:0008006" key="4">
    <source>
        <dbReference type="Google" id="ProtNLM"/>
    </source>
</evidence>
<evidence type="ECO:0000313" key="3">
    <source>
        <dbReference type="Proteomes" id="UP000028123"/>
    </source>
</evidence>
<dbReference type="InterPro" id="IPR019286">
    <property type="entry name" value="DUF2339_TM"/>
</dbReference>
<name>A0A081P4Z5_9BACL</name>
<feature type="transmembrane region" description="Helical" evidence="1">
    <location>
        <begin position="432"/>
        <end position="451"/>
    </location>
</feature>
<feature type="transmembrane region" description="Helical" evidence="1">
    <location>
        <begin position="107"/>
        <end position="124"/>
    </location>
</feature>
<proteinExistence type="predicted"/>
<dbReference type="eggNOG" id="COG5373">
    <property type="taxonomic scope" value="Bacteria"/>
</dbReference>
<dbReference type="Proteomes" id="UP000028123">
    <property type="component" value="Unassembled WGS sequence"/>
</dbReference>
<dbReference type="AlphaFoldDB" id="A0A081P4Z5"/>
<feature type="transmembrane region" description="Helical" evidence="1">
    <location>
        <begin position="403"/>
        <end position="420"/>
    </location>
</feature>
<comment type="caution">
    <text evidence="2">The sequence shown here is derived from an EMBL/GenBank/DDBJ whole genome shotgun (WGS) entry which is preliminary data.</text>
</comment>
<keyword evidence="1" id="KW-0812">Transmembrane</keyword>
<feature type="transmembrane region" description="Helical" evidence="1">
    <location>
        <begin position="376"/>
        <end position="396"/>
    </location>
</feature>